<dbReference type="EMBL" id="CP012523">
    <property type="protein sequence ID" value="ALC40303.1"/>
    <property type="molecule type" value="Genomic_DNA"/>
</dbReference>
<dbReference type="OrthoDB" id="10260285at2759"/>
<dbReference type="Pfam" id="PF03985">
    <property type="entry name" value="Paf1"/>
    <property type="match status" value="1"/>
</dbReference>
<dbReference type="AlphaFoldDB" id="A0A0M3QUA1"/>
<protein>
    <submittedName>
        <fullName evidence="1">CG12674</fullName>
    </submittedName>
</protein>
<dbReference type="GO" id="GO:0016593">
    <property type="term" value="C:Cdc73/Paf1 complex"/>
    <property type="evidence" value="ECO:0007669"/>
    <property type="project" value="InterPro"/>
</dbReference>
<dbReference type="Proteomes" id="UP000494163">
    <property type="component" value="Chromosome 2L"/>
</dbReference>
<keyword evidence="2" id="KW-1185">Reference proteome</keyword>
<dbReference type="OMA" id="QECAQMF"/>
<accession>A0A0M3QUA1</accession>
<organism evidence="1 2">
    <name type="scientific">Drosophila busckii</name>
    <name type="common">Fruit fly</name>
    <dbReference type="NCBI Taxonomy" id="30019"/>
    <lineage>
        <taxon>Eukaryota</taxon>
        <taxon>Metazoa</taxon>
        <taxon>Ecdysozoa</taxon>
        <taxon>Arthropoda</taxon>
        <taxon>Hexapoda</taxon>
        <taxon>Insecta</taxon>
        <taxon>Pterygota</taxon>
        <taxon>Neoptera</taxon>
        <taxon>Endopterygota</taxon>
        <taxon>Diptera</taxon>
        <taxon>Brachycera</taxon>
        <taxon>Muscomorpha</taxon>
        <taxon>Ephydroidea</taxon>
        <taxon>Drosophilidae</taxon>
        <taxon>Drosophila</taxon>
    </lineage>
</organism>
<gene>
    <name evidence="1" type="ORF">Dbus_chr2Lg2388</name>
</gene>
<evidence type="ECO:0000313" key="2">
    <source>
        <dbReference type="Proteomes" id="UP000494163"/>
    </source>
</evidence>
<sequence>MATNKPQEELKHKKKSYLPNIVYKNELPVPEDGCKFLPCGKTLMDYTEEPVSFPELEMKFKYEFNGFQSLFDLDLVNLDGYKQNPSAGMQAEDAALLADIQALHLEDTKPKQEQQSTAVAAAVVESAAVAAAAAAPDPAKAASEWLLREKEKQIIEHTFMGIKHKLASYGAMNGKGKAIAVQSILPYSERAGQQIAHLQFDAMPHATLLKHCGTQMISFNSKSDHLLNEYHKTHGKRWQCRAFISDERYKEEPIACNGESEDRLMLWEKDDIMYYQKVCQHSKFTKKQAHPQGNVNLLHVSRPQKK</sequence>
<dbReference type="GO" id="GO:0006368">
    <property type="term" value="P:transcription elongation by RNA polymerase II"/>
    <property type="evidence" value="ECO:0007669"/>
    <property type="project" value="InterPro"/>
</dbReference>
<dbReference type="InterPro" id="IPR007133">
    <property type="entry name" value="RNA_pol_II-assoc_Paf1"/>
</dbReference>
<proteinExistence type="predicted"/>
<name>A0A0M3QUA1_DROBS</name>
<evidence type="ECO:0000313" key="1">
    <source>
        <dbReference type="EMBL" id="ALC40303.1"/>
    </source>
</evidence>
<dbReference type="STRING" id="30019.A0A0M3QUA1"/>
<reference evidence="1 2" key="1">
    <citation type="submission" date="2015-08" db="EMBL/GenBank/DDBJ databases">
        <title>Ancestral chromatin configuration constrains chromatin evolution on differentiating sex chromosomes in Drosophila.</title>
        <authorList>
            <person name="Zhou Q."/>
            <person name="Bachtrog D."/>
        </authorList>
    </citation>
    <scope>NUCLEOTIDE SEQUENCE [LARGE SCALE GENOMIC DNA]</scope>
    <source>
        <tissue evidence="1">Whole larvae</tissue>
    </source>
</reference>